<comment type="caution">
    <text evidence="3">The sequence shown here is derived from an EMBL/GenBank/DDBJ whole genome shotgun (WGS) entry which is preliminary data.</text>
</comment>
<dbReference type="Pfam" id="PF23598">
    <property type="entry name" value="LRR_14"/>
    <property type="match status" value="1"/>
</dbReference>
<sequence>MILDDSQCISEITNKDLETISSPKSRIRLVFIFSVGEIPKEQLLATLARNFKLLKGLDLQDAPLDEIHEDVGNLLHLRYLIPGVKIQGGIGHLEELQTLHFVEANEDLNKELENLRQLRKLGIKNLKKEHGKAFCTAIEMMNHLQSLVVYKAIDGDGILDLHSLSSVPESLQHLNLNGRLGT</sequence>
<dbReference type="SUPFAM" id="SSF52047">
    <property type="entry name" value="RNI-like"/>
    <property type="match status" value="1"/>
</dbReference>
<reference evidence="3" key="1">
    <citation type="submission" date="2019-11" db="EMBL/GenBank/DDBJ databases">
        <authorList>
            <person name="Liu Y."/>
            <person name="Hou J."/>
            <person name="Li T.-Q."/>
            <person name="Guan C.-H."/>
            <person name="Wu X."/>
            <person name="Wu H.-Z."/>
            <person name="Ling F."/>
            <person name="Zhang R."/>
            <person name="Shi X.-G."/>
            <person name="Ren J.-P."/>
            <person name="Chen E.-F."/>
            <person name="Sun J.-M."/>
        </authorList>
    </citation>
    <scope>NUCLEOTIDE SEQUENCE</scope>
    <source>
        <strain evidence="3">Adult_tree_wgs_1</strain>
        <tissue evidence="3">Leaves</tissue>
    </source>
</reference>
<dbReference type="Proteomes" id="UP000626092">
    <property type="component" value="Unassembled WGS sequence"/>
</dbReference>
<dbReference type="InterPro" id="IPR055414">
    <property type="entry name" value="LRR_R13L4/SHOC2-like"/>
</dbReference>
<proteinExistence type="predicted"/>
<dbReference type="Gene3D" id="3.80.10.10">
    <property type="entry name" value="Ribonuclease Inhibitor"/>
    <property type="match status" value="1"/>
</dbReference>
<dbReference type="InterPro" id="IPR032675">
    <property type="entry name" value="LRR_dom_sf"/>
</dbReference>
<keyword evidence="4" id="KW-1185">Reference proteome</keyword>
<dbReference type="EMBL" id="WJXA01000002">
    <property type="protein sequence ID" value="KAF7150803.1"/>
    <property type="molecule type" value="Genomic_DNA"/>
</dbReference>
<dbReference type="AlphaFoldDB" id="A0A834HB31"/>
<evidence type="ECO:0000313" key="3">
    <source>
        <dbReference type="EMBL" id="KAF7150803.1"/>
    </source>
</evidence>
<dbReference type="OrthoDB" id="1435630at2759"/>
<evidence type="ECO:0000256" key="1">
    <source>
        <dbReference type="ARBA" id="ARBA00022737"/>
    </source>
</evidence>
<accession>A0A834HB31</accession>
<evidence type="ECO:0000259" key="2">
    <source>
        <dbReference type="Pfam" id="PF23598"/>
    </source>
</evidence>
<gene>
    <name evidence="3" type="ORF">RHSIM_Rhsim02G0080800</name>
</gene>
<keyword evidence="1" id="KW-0677">Repeat</keyword>
<organism evidence="3 4">
    <name type="scientific">Rhododendron simsii</name>
    <name type="common">Sims's rhododendron</name>
    <dbReference type="NCBI Taxonomy" id="118357"/>
    <lineage>
        <taxon>Eukaryota</taxon>
        <taxon>Viridiplantae</taxon>
        <taxon>Streptophyta</taxon>
        <taxon>Embryophyta</taxon>
        <taxon>Tracheophyta</taxon>
        <taxon>Spermatophyta</taxon>
        <taxon>Magnoliopsida</taxon>
        <taxon>eudicotyledons</taxon>
        <taxon>Gunneridae</taxon>
        <taxon>Pentapetalae</taxon>
        <taxon>asterids</taxon>
        <taxon>Ericales</taxon>
        <taxon>Ericaceae</taxon>
        <taxon>Ericoideae</taxon>
        <taxon>Rhodoreae</taxon>
        <taxon>Rhododendron</taxon>
    </lineage>
</organism>
<evidence type="ECO:0000313" key="4">
    <source>
        <dbReference type="Proteomes" id="UP000626092"/>
    </source>
</evidence>
<feature type="domain" description="Disease resistance R13L4/SHOC-2-like LRR" evidence="2">
    <location>
        <begin position="49"/>
        <end position="177"/>
    </location>
</feature>
<name>A0A834HB31_RHOSS</name>
<protein>
    <recommendedName>
        <fullName evidence="2">Disease resistance R13L4/SHOC-2-like LRR domain-containing protein</fullName>
    </recommendedName>
</protein>